<name>A0ABU5P3D9_9GAMM</name>
<dbReference type="RefSeq" id="WP_322857068.1">
    <property type="nucleotide sequence ID" value="NZ_JAYDCJ010000005.1"/>
</dbReference>
<evidence type="ECO:0000313" key="4">
    <source>
        <dbReference type="Proteomes" id="UP001305746"/>
    </source>
</evidence>
<reference evidence="3 4" key="1">
    <citation type="submission" date="2023-12" db="EMBL/GenBank/DDBJ databases">
        <title>Marinobacter qingdaonensis sp. nov., isolated from the intertidal sediment of Qingdao, PR China.</title>
        <authorList>
            <person name="Li Y."/>
        </authorList>
    </citation>
    <scope>NUCLEOTIDE SEQUENCE [LARGE SCALE GENOMIC DNA]</scope>
    <source>
        <strain evidence="3 4">ASW11-75</strain>
    </source>
</reference>
<dbReference type="Proteomes" id="UP001305746">
    <property type="component" value="Unassembled WGS sequence"/>
</dbReference>
<keyword evidence="2" id="KW-1133">Transmembrane helix</keyword>
<sequence length="200" mass="22247">MASAIAAAGDYASRRRFRCLIALIVLALLWWYVLEAIERRAGDVEQLAAESVFSQLQSAVLIKSAEAMLAQPPGYERRVDGNPFDWLEQEWTNYQGECEGAYPPHGQWCFQVGVEKNRENHSKGWLIYRPTQPITVTGQAISPGSPGAWRVALEFAEARGEKRPRKERRTMGLKLVAVDPETGTSLSQDGGVSNKNAVEQ</sequence>
<comment type="caution">
    <text evidence="3">The sequence shown here is derived from an EMBL/GenBank/DDBJ whole genome shotgun (WGS) entry which is preliminary data.</text>
</comment>
<keyword evidence="4" id="KW-1185">Reference proteome</keyword>
<keyword evidence="2" id="KW-0812">Transmembrane</keyword>
<protein>
    <submittedName>
        <fullName evidence="3">Uncharacterized protein</fullName>
    </submittedName>
</protein>
<keyword evidence="2" id="KW-0472">Membrane</keyword>
<evidence type="ECO:0000256" key="2">
    <source>
        <dbReference type="SAM" id="Phobius"/>
    </source>
</evidence>
<evidence type="ECO:0000313" key="3">
    <source>
        <dbReference type="EMBL" id="MEA1082571.1"/>
    </source>
</evidence>
<feature type="region of interest" description="Disordered" evidence="1">
    <location>
        <begin position="160"/>
        <end position="200"/>
    </location>
</feature>
<evidence type="ECO:0000256" key="1">
    <source>
        <dbReference type="SAM" id="MobiDB-lite"/>
    </source>
</evidence>
<accession>A0ABU5P3D9</accession>
<proteinExistence type="predicted"/>
<feature type="transmembrane region" description="Helical" evidence="2">
    <location>
        <begin position="17"/>
        <end position="34"/>
    </location>
</feature>
<dbReference type="EMBL" id="JAYDCJ010000005">
    <property type="protein sequence ID" value="MEA1082571.1"/>
    <property type="molecule type" value="Genomic_DNA"/>
</dbReference>
<gene>
    <name evidence="3" type="ORF">U5822_18035</name>
</gene>
<feature type="compositionally biased region" description="Polar residues" evidence="1">
    <location>
        <begin position="182"/>
        <end position="200"/>
    </location>
</feature>
<organism evidence="3 4">
    <name type="scientific">Marinobacter qingdaonensis</name>
    <dbReference type="NCBI Taxonomy" id="3108486"/>
    <lineage>
        <taxon>Bacteria</taxon>
        <taxon>Pseudomonadati</taxon>
        <taxon>Pseudomonadota</taxon>
        <taxon>Gammaproteobacteria</taxon>
        <taxon>Pseudomonadales</taxon>
        <taxon>Marinobacteraceae</taxon>
        <taxon>Marinobacter</taxon>
    </lineage>
</organism>